<evidence type="ECO:0000313" key="1">
    <source>
        <dbReference type="EMBL" id="MRG93332.1"/>
    </source>
</evidence>
<dbReference type="Proteomes" id="UP000440224">
    <property type="component" value="Unassembled WGS sequence"/>
</dbReference>
<reference evidence="1 2" key="1">
    <citation type="submission" date="2019-10" db="EMBL/GenBank/DDBJ databases">
        <title>A soil myxobacterium in the family Polyangiaceae.</title>
        <authorList>
            <person name="Li Y."/>
            <person name="Wang J."/>
        </authorList>
    </citation>
    <scope>NUCLEOTIDE SEQUENCE [LARGE SCALE GENOMIC DNA]</scope>
    <source>
        <strain evidence="1 2">DSM 14734</strain>
    </source>
</reference>
<dbReference type="OrthoDB" id="5505413at2"/>
<accession>A0A6N7PME2</accession>
<dbReference type="RefSeq" id="WP_153820172.1">
    <property type="nucleotide sequence ID" value="NZ_WJIE01000004.1"/>
</dbReference>
<keyword evidence="2" id="KW-1185">Reference proteome</keyword>
<evidence type="ECO:0000313" key="2">
    <source>
        <dbReference type="Proteomes" id="UP000440224"/>
    </source>
</evidence>
<dbReference type="EMBL" id="WJIE01000004">
    <property type="protein sequence ID" value="MRG93332.1"/>
    <property type="molecule type" value="Genomic_DNA"/>
</dbReference>
<organism evidence="1 2">
    <name type="scientific">Polyangium spumosum</name>
    <dbReference type="NCBI Taxonomy" id="889282"/>
    <lineage>
        <taxon>Bacteria</taxon>
        <taxon>Pseudomonadati</taxon>
        <taxon>Myxococcota</taxon>
        <taxon>Polyangia</taxon>
        <taxon>Polyangiales</taxon>
        <taxon>Polyangiaceae</taxon>
        <taxon>Polyangium</taxon>
    </lineage>
</organism>
<sequence>MPPSSSTSSIPTLLTGADNDRGALIGALAFVEGVGIGAMGARELKTWIEEYLVRAGRMQRPVQVTEPMAGTLLLDTLNTVGAPPSATKALLDRILGRARSRVVFTLRGLITDPPEDGFLETATKSGRVQPLGIGTKVSWIARPQKEDSLSDVVLSLFAADILSNRNLYDQNLCVCDTCGRVSFRAKMMSRTGCREHNEGPAGVRPTSSRIT</sequence>
<gene>
    <name evidence="1" type="ORF">GF068_15530</name>
</gene>
<comment type="caution">
    <text evidence="1">The sequence shown here is derived from an EMBL/GenBank/DDBJ whole genome shotgun (WGS) entry which is preliminary data.</text>
</comment>
<protein>
    <submittedName>
        <fullName evidence="1">Uncharacterized protein</fullName>
    </submittedName>
</protein>
<name>A0A6N7PME2_9BACT</name>
<proteinExistence type="predicted"/>
<dbReference type="AlphaFoldDB" id="A0A6N7PME2"/>